<dbReference type="SUPFAM" id="SSF46785">
    <property type="entry name" value="Winged helix' DNA-binding domain"/>
    <property type="match status" value="1"/>
</dbReference>
<keyword evidence="2" id="KW-0805">Transcription regulation</keyword>
<proteinExistence type="inferred from homology"/>
<comment type="similarity">
    <text evidence="1">Belongs to the BlaI transcriptional regulatory family.</text>
</comment>
<keyword evidence="7" id="KW-1185">Reference proteome</keyword>
<evidence type="ECO:0000256" key="4">
    <source>
        <dbReference type="ARBA" id="ARBA00023163"/>
    </source>
</evidence>
<dbReference type="Gene3D" id="1.10.10.10">
    <property type="entry name" value="Winged helix-like DNA-binding domain superfamily/Winged helix DNA-binding domain"/>
    <property type="match status" value="1"/>
</dbReference>
<dbReference type="Proteomes" id="UP001500665">
    <property type="component" value="Unassembled WGS sequence"/>
</dbReference>
<name>A0ABN1R300_9ACTN</name>
<comment type="caution">
    <text evidence="6">The sequence shown here is derived from an EMBL/GenBank/DDBJ whole genome shotgun (WGS) entry which is preliminary data.</text>
</comment>
<dbReference type="EMBL" id="BAAAHH010000010">
    <property type="protein sequence ID" value="GAA0951140.1"/>
    <property type="molecule type" value="Genomic_DNA"/>
</dbReference>
<evidence type="ECO:0000313" key="7">
    <source>
        <dbReference type="Proteomes" id="UP001500665"/>
    </source>
</evidence>
<evidence type="ECO:0000313" key="6">
    <source>
        <dbReference type="EMBL" id="GAA0951140.1"/>
    </source>
</evidence>
<accession>A0ABN1R300</accession>
<dbReference type="InterPro" id="IPR036388">
    <property type="entry name" value="WH-like_DNA-bd_sf"/>
</dbReference>
<dbReference type="RefSeq" id="WP_344241152.1">
    <property type="nucleotide sequence ID" value="NZ_BAAAHH010000010.1"/>
</dbReference>
<dbReference type="InterPro" id="IPR036390">
    <property type="entry name" value="WH_DNA-bd_sf"/>
</dbReference>
<dbReference type="InterPro" id="IPR005650">
    <property type="entry name" value="BlaI_family"/>
</dbReference>
<evidence type="ECO:0000256" key="1">
    <source>
        <dbReference type="ARBA" id="ARBA00011046"/>
    </source>
</evidence>
<gene>
    <name evidence="6" type="ORF">GCM10009550_30460</name>
</gene>
<protein>
    <submittedName>
        <fullName evidence="6">BlaI/MecI/CopY family transcriptional regulator</fullName>
    </submittedName>
</protein>
<evidence type="ECO:0000256" key="3">
    <source>
        <dbReference type="ARBA" id="ARBA00023125"/>
    </source>
</evidence>
<organism evidence="6 7">
    <name type="scientific">Actinocorallia libanotica</name>
    <dbReference type="NCBI Taxonomy" id="46162"/>
    <lineage>
        <taxon>Bacteria</taxon>
        <taxon>Bacillati</taxon>
        <taxon>Actinomycetota</taxon>
        <taxon>Actinomycetes</taxon>
        <taxon>Streptosporangiales</taxon>
        <taxon>Thermomonosporaceae</taxon>
        <taxon>Actinocorallia</taxon>
    </lineage>
</organism>
<feature type="region of interest" description="Disordered" evidence="5">
    <location>
        <begin position="1"/>
        <end position="22"/>
    </location>
</feature>
<keyword evidence="4" id="KW-0804">Transcription</keyword>
<sequence>MSLFPSSDPERGSGRRRAGQLEGQIVTVLTRAGRGLTPGEVRDRLPELSYSTVVTILTRLYDKGAATRRRDGRAYRYEAVADAAALVAGRMNRLLTEEPDRASVLRRFVSTLDEQDEEFLRALLRDSED</sequence>
<dbReference type="Pfam" id="PF03965">
    <property type="entry name" value="Penicillinase_R"/>
    <property type="match status" value="1"/>
</dbReference>
<evidence type="ECO:0000256" key="2">
    <source>
        <dbReference type="ARBA" id="ARBA00023015"/>
    </source>
</evidence>
<evidence type="ECO:0000256" key="5">
    <source>
        <dbReference type="SAM" id="MobiDB-lite"/>
    </source>
</evidence>
<keyword evidence="3" id="KW-0238">DNA-binding</keyword>
<reference evidence="6 7" key="1">
    <citation type="journal article" date="2019" name="Int. J. Syst. Evol. Microbiol.">
        <title>The Global Catalogue of Microorganisms (GCM) 10K type strain sequencing project: providing services to taxonomists for standard genome sequencing and annotation.</title>
        <authorList>
            <consortium name="The Broad Institute Genomics Platform"/>
            <consortium name="The Broad Institute Genome Sequencing Center for Infectious Disease"/>
            <person name="Wu L."/>
            <person name="Ma J."/>
        </authorList>
    </citation>
    <scope>NUCLEOTIDE SEQUENCE [LARGE SCALE GENOMIC DNA]</scope>
    <source>
        <strain evidence="6 7">JCM 10696</strain>
    </source>
</reference>